<organism evidence="2 3">
    <name type="scientific">Levilactobacillus tangyuanensis</name>
    <dbReference type="NCBI Taxonomy" id="2486021"/>
    <lineage>
        <taxon>Bacteria</taxon>
        <taxon>Bacillati</taxon>
        <taxon>Bacillota</taxon>
        <taxon>Bacilli</taxon>
        <taxon>Lactobacillales</taxon>
        <taxon>Lactobacillaceae</taxon>
        <taxon>Levilactobacillus</taxon>
    </lineage>
</organism>
<dbReference type="RefSeq" id="WP_125641429.1">
    <property type="nucleotide sequence ID" value="NZ_JBHSSJ010000007.1"/>
</dbReference>
<feature type="transmembrane region" description="Helical" evidence="1">
    <location>
        <begin position="12"/>
        <end position="29"/>
    </location>
</feature>
<proteinExistence type="predicted"/>
<evidence type="ECO:0000313" key="3">
    <source>
        <dbReference type="Proteomes" id="UP001596191"/>
    </source>
</evidence>
<evidence type="ECO:0000313" key="2">
    <source>
        <dbReference type="EMBL" id="MFC6275213.1"/>
    </source>
</evidence>
<evidence type="ECO:0000256" key="1">
    <source>
        <dbReference type="SAM" id="Phobius"/>
    </source>
</evidence>
<feature type="transmembrane region" description="Helical" evidence="1">
    <location>
        <begin position="65"/>
        <end position="84"/>
    </location>
</feature>
<accession>A0ABW1TR18</accession>
<keyword evidence="3" id="KW-1185">Reference proteome</keyword>
<comment type="caution">
    <text evidence="2">The sequence shown here is derived from an EMBL/GenBank/DDBJ whole genome shotgun (WGS) entry which is preliminary data.</text>
</comment>
<dbReference type="EMBL" id="JBHSSJ010000007">
    <property type="protein sequence ID" value="MFC6275213.1"/>
    <property type="molecule type" value="Genomic_DNA"/>
</dbReference>
<protein>
    <submittedName>
        <fullName evidence="2">Uncharacterized protein</fullName>
    </submittedName>
</protein>
<keyword evidence="1" id="KW-0812">Transmembrane</keyword>
<name>A0ABW1TR18_9LACO</name>
<keyword evidence="1" id="KW-1133">Transmembrane helix</keyword>
<keyword evidence="1" id="KW-0472">Membrane</keyword>
<reference evidence="3" key="1">
    <citation type="journal article" date="2019" name="Int. J. Syst. Evol. Microbiol.">
        <title>The Global Catalogue of Microorganisms (GCM) 10K type strain sequencing project: providing services to taxonomists for standard genome sequencing and annotation.</title>
        <authorList>
            <consortium name="The Broad Institute Genomics Platform"/>
            <consortium name="The Broad Institute Genome Sequencing Center for Infectious Disease"/>
            <person name="Wu L."/>
            <person name="Ma J."/>
        </authorList>
    </citation>
    <scope>NUCLEOTIDE SEQUENCE [LARGE SCALE GENOMIC DNA]</scope>
    <source>
        <strain evidence="3">CCM 8907</strain>
    </source>
</reference>
<dbReference type="Proteomes" id="UP001596191">
    <property type="component" value="Unassembled WGS sequence"/>
</dbReference>
<gene>
    <name evidence="2" type="ORF">ACFQET_06745</name>
</gene>
<feature type="transmembrane region" description="Helical" evidence="1">
    <location>
        <begin position="35"/>
        <end position="53"/>
    </location>
</feature>
<sequence length="89" mass="10028">MTKIHYPTTHLKILVDVMTWVLLIAIFVIKDPITVAFLAFSSLITIMLHFNIFEDTRDTNPLAKIDLGVQVAFIVVGVIKAFMYGGGRY</sequence>